<dbReference type="RefSeq" id="WP_207300166.1">
    <property type="nucleotide sequence ID" value="NZ_CP071444.1"/>
</dbReference>
<dbReference type="AlphaFoldDB" id="A0A974XHL5"/>
<dbReference type="KEGG" id="alka:J0B03_01700"/>
<dbReference type="SUPFAM" id="SSF53800">
    <property type="entry name" value="Chelatase"/>
    <property type="match status" value="1"/>
</dbReference>
<feature type="binding site" evidence="3">
    <location>
        <position position="145"/>
    </location>
    <ligand>
        <name>Co(2+)</name>
        <dbReference type="ChEBI" id="CHEBI:48828"/>
    </ligand>
</feature>
<feature type="binding site" evidence="3">
    <location>
        <position position="176"/>
    </location>
    <ligand>
        <name>Co(2+)</name>
        <dbReference type="ChEBI" id="CHEBI:48828"/>
    </ligand>
</feature>
<proteinExistence type="predicted"/>
<dbReference type="GO" id="GO:0016852">
    <property type="term" value="F:sirohydrochlorin cobaltochelatase activity"/>
    <property type="evidence" value="ECO:0007669"/>
    <property type="project" value="InterPro"/>
</dbReference>
<sequence length="273" mass="31127">MTKKAMLVVSFGTSYHETRKKNIDAIESEMKNRFPDYRHHRAFTSGMIMKKLKNRDELHIHNVREALEFLKEEGVEEVVVVPTHIINGYEFEKVIWACQENSRSFHKLTISRPLLSTTDDFREVVEILDEVYDFHDGKAVIFMGHGSEHHANTAYPAMNFMLQDTGRGNAYIATVEGYPSFDMAVNFLEKKALEEVKLVPLMLVAGDHIEEDMLGDDEKSWKSILLNKGYHVEGILAGLGELPKIRQIYCRHVEEAIAGKGLTMKGGKTHGVY</sequence>
<protein>
    <submittedName>
        <fullName evidence="4">Sirohydrochlorin cobaltochelatase</fullName>
    </submittedName>
</protein>
<dbReference type="PIRSF" id="PIRSF033579">
    <property type="entry name" value="Anaer_Co_chel"/>
    <property type="match status" value="1"/>
</dbReference>
<evidence type="ECO:0000313" key="4">
    <source>
        <dbReference type="EMBL" id="QSX08825.1"/>
    </source>
</evidence>
<keyword evidence="3" id="KW-0170">Cobalt</keyword>
<keyword evidence="5" id="KW-1185">Reference proteome</keyword>
<dbReference type="Pfam" id="PF06180">
    <property type="entry name" value="CbiK"/>
    <property type="match status" value="1"/>
</dbReference>
<reference evidence="4" key="1">
    <citation type="submission" date="2021-03" db="EMBL/GenBank/DDBJ databases">
        <title>Alkalibacter marinus sp. nov., isolated from tidal flat sediment.</title>
        <authorList>
            <person name="Namirimu T."/>
            <person name="Yang J.-A."/>
            <person name="Yang S.-H."/>
            <person name="Kim Y.-J."/>
            <person name="Kwon K.K."/>
        </authorList>
    </citation>
    <scope>NUCLEOTIDE SEQUENCE</scope>
    <source>
        <strain evidence="4">ES005</strain>
    </source>
</reference>
<dbReference type="Gene3D" id="3.40.50.1400">
    <property type="match status" value="2"/>
</dbReference>
<accession>A0A974XHL5</accession>
<keyword evidence="3" id="KW-0479">Metal-binding</keyword>
<evidence type="ECO:0000256" key="1">
    <source>
        <dbReference type="PIRSR" id="PIRSR033579-1"/>
    </source>
</evidence>
<dbReference type="GO" id="GO:0019251">
    <property type="term" value="P:anaerobic cobalamin biosynthetic process"/>
    <property type="evidence" value="ECO:0007669"/>
    <property type="project" value="InterPro"/>
</dbReference>
<dbReference type="Proteomes" id="UP000663499">
    <property type="component" value="Chromosome"/>
</dbReference>
<dbReference type="InterPro" id="IPR010388">
    <property type="entry name" value="Anaerobic_Co-chelatase"/>
</dbReference>
<feature type="binding site" evidence="2">
    <location>
        <begin position="203"/>
        <end position="204"/>
    </location>
    <ligand>
        <name>substrate</name>
    </ligand>
</feature>
<gene>
    <name evidence="4" type="ORF">J0B03_01700</name>
</gene>
<dbReference type="EMBL" id="CP071444">
    <property type="protein sequence ID" value="QSX08825.1"/>
    <property type="molecule type" value="Genomic_DNA"/>
</dbReference>
<organism evidence="4 5">
    <name type="scientific">Alkalibacter rhizosphaerae</name>
    <dbReference type="NCBI Taxonomy" id="2815577"/>
    <lineage>
        <taxon>Bacteria</taxon>
        <taxon>Bacillati</taxon>
        <taxon>Bacillota</taxon>
        <taxon>Clostridia</taxon>
        <taxon>Eubacteriales</taxon>
        <taxon>Eubacteriaceae</taxon>
        <taxon>Alkalibacter</taxon>
    </lineage>
</organism>
<evidence type="ECO:0000256" key="3">
    <source>
        <dbReference type="PIRSR" id="PIRSR033579-3"/>
    </source>
</evidence>
<feature type="binding site" evidence="2">
    <location>
        <position position="11"/>
    </location>
    <ligand>
        <name>Co(2+)</name>
        <dbReference type="ChEBI" id="CHEBI:48828"/>
    </ligand>
</feature>
<evidence type="ECO:0000256" key="2">
    <source>
        <dbReference type="PIRSR" id="PIRSR033579-2"/>
    </source>
</evidence>
<dbReference type="GO" id="GO:0046872">
    <property type="term" value="F:metal ion binding"/>
    <property type="evidence" value="ECO:0007669"/>
    <property type="project" value="UniProtKB-KW"/>
</dbReference>
<name>A0A974XHL5_9FIRM</name>
<evidence type="ECO:0000313" key="5">
    <source>
        <dbReference type="Proteomes" id="UP000663499"/>
    </source>
</evidence>
<feature type="binding site" evidence="2">
    <location>
        <position position="208"/>
    </location>
    <ligand>
        <name>Co(2+)</name>
        <dbReference type="ChEBI" id="CHEBI:48828"/>
    </ligand>
</feature>
<feature type="binding site" evidence="2">
    <location>
        <begin position="86"/>
        <end position="93"/>
    </location>
    <ligand>
        <name>substrate</name>
    </ligand>
</feature>
<feature type="active site" description="Proton acceptor" evidence="1">
    <location>
        <position position="145"/>
    </location>
</feature>
<dbReference type="CDD" id="cd03413">
    <property type="entry name" value="CbiK_C"/>
    <property type="match status" value="1"/>
</dbReference>